<dbReference type="Proteomes" id="UP001240984">
    <property type="component" value="Unassembled WGS sequence"/>
</dbReference>
<feature type="transmembrane region" description="Helical" evidence="2">
    <location>
        <begin position="20"/>
        <end position="45"/>
    </location>
</feature>
<dbReference type="RefSeq" id="WP_306828888.1">
    <property type="nucleotide sequence ID" value="NZ_JAUSRA010000001.1"/>
</dbReference>
<evidence type="ECO:0008006" key="5">
    <source>
        <dbReference type="Google" id="ProtNLM"/>
    </source>
</evidence>
<reference evidence="3 4" key="1">
    <citation type="submission" date="2023-07" db="EMBL/GenBank/DDBJ databases">
        <title>Sequencing the genomes of 1000 actinobacteria strains.</title>
        <authorList>
            <person name="Klenk H.-P."/>
        </authorList>
    </citation>
    <scope>NUCLEOTIDE SEQUENCE [LARGE SCALE GENOMIC DNA]</scope>
    <source>
        <strain evidence="3 4">DSM 44710</strain>
    </source>
</reference>
<name>A0ABT9MQY3_9ACTN</name>
<feature type="compositionally biased region" description="Low complexity" evidence="1">
    <location>
        <begin position="62"/>
        <end position="74"/>
    </location>
</feature>
<comment type="caution">
    <text evidence="3">The sequence shown here is derived from an EMBL/GenBank/DDBJ whole genome shotgun (WGS) entry which is preliminary data.</text>
</comment>
<dbReference type="SUPFAM" id="SSF49468">
    <property type="entry name" value="VHL"/>
    <property type="match status" value="1"/>
</dbReference>
<evidence type="ECO:0000313" key="4">
    <source>
        <dbReference type="Proteomes" id="UP001240984"/>
    </source>
</evidence>
<protein>
    <recommendedName>
        <fullName evidence="5">von Hippel-Lindau disease tumour suppressor beta domain-containing protein</fullName>
    </recommendedName>
</protein>
<evidence type="ECO:0000256" key="1">
    <source>
        <dbReference type="SAM" id="MobiDB-lite"/>
    </source>
</evidence>
<keyword evidence="2" id="KW-1133">Transmembrane helix</keyword>
<feature type="region of interest" description="Disordered" evidence="1">
    <location>
        <begin position="49"/>
        <end position="74"/>
    </location>
</feature>
<dbReference type="Gene3D" id="2.60.40.780">
    <property type="entry name" value="von Hippel-Lindau disease tumour suppressor, beta domain"/>
    <property type="match status" value="1"/>
</dbReference>
<keyword evidence="2" id="KW-0812">Transmembrane</keyword>
<dbReference type="EMBL" id="JAUSRA010000001">
    <property type="protein sequence ID" value="MDP9793804.1"/>
    <property type="molecule type" value="Genomic_DNA"/>
</dbReference>
<evidence type="ECO:0000313" key="3">
    <source>
        <dbReference type="EMBL" id="MDP9793804.1"/>
    </source>
</evidence>
<keyword evidence="4" id="KW-1185">Reference proteome</keyword>
<dbReference type="InterPro" id="IPR037140">
    <property type="entry name" value="VHL_beta_dom_sf"/>
</dbReference>
<evidence type="ECO:0000256" key="2">
    <source>
        <dbReference type="SAM" id="Phobius"/>
    </source>
</evidence>
<gene>
    <name evidence="3" type="ORF">J2S43_002316</name>
</gene>
<accession>A0ABT9MQY3</accession>
<sequence length="167" mass="17023">MTNQTDDSFGGPAGTRGRGALFHAVLAAAAVLITAAAAVAVVFVTRDGGARDDARPAPPASATPDASSAPAPAGAWPVLTALPADTEPTGPISGTRTRISFENHTTDVYAISWLDPDGVLTEYATLDPGATYVQNTYAGHYWAAGISGKEITAVFLAAEEPGRAVLE</sequence>
<keyword evidence="2" id="KW-0472">Membrane</keyword>
<organism evidence="3 4">
    <name type="scientific">Catenuloplanes nepalensis</name>
    <dbReference type="NCBI Taxonomy" id="587533"/>
    <lineage>
        <taxon>Bacteria</taxon>
        <taxon>Bacillati</taxon>
        <taxon>Actinomycetota</taxon>
        <taxon>Actinomycetes</taxon>
        <taxon>Micromonosporales</taxon>
        <taxon>Micromonosporaceae</taxon>
        <taxon>Catenuloplanes</taxon>
    </lineage>
</organism>
<dbReference type="InterPro" id="IPR036208">
    <property type="entry name" value="VHL_sf"/>
</dbReference>
<proteinExistence type="predicted"/>